<feature type="active site" description="Nucleophile" evidence="4">
    <location>
        <position position="320"/>
    </location>
</feature>
<comment type="caution">
    <text evidence="9">The sequence shown here is derived from an EMBL/GenBank/DDBJ whole genome shotgun (WGS) entry which is preliminary data.</text>
</comment>
<keyword evidence="7" id="KW-0732">Signal</keyword>
<dbReference type="InterPro" id="IPR005087">
    <property type="entry name" value="CBM11"/>
</dbReference>
<dbReference type="SUPFAM" id="SSF49785">
    <property type="entry name" value="Galactose-binding domain-like"/>
    <property type="match status" value="3"/>
</dbReference>
<dbReference type="InterPro" id="IPR017853">
    <property type="entry name" value="GH"/>
</dbReference>
<dbReference type="PANTHER" id="PTHR40079:SF4">
    <property type="entry name" value="GH26 DOMAIN-CONTAINING PROTEIN-RELATED"/>
    <property type="match status" value="1"/>
</dbReference>
<dbReference type="PANTHER" id="PTHR40079">
    <property type="entry name" value="MANNAN ENDO-1,4-BETA-MANNOSIDASE E-RELATED"/>
    <property type="match status" value="1"/>
</dbReference>
<feature type="transmembrane region" description="Helical" evidence="6">
    <location>
        <begin position="1240"/>
        <end position="1259"/>
    </location>
</feature>
<reference evidence="9 10" key="1">
    <citation type="submission" date="2022-10" db="EMBL/GenBank/DDBJ databases">
        <title>Draft genome assembly of moderately radiation resistant bacterium Metabacillus halosaccharovorans.</title>
        <authorList>
            <person name="Pal S."/>
            <person name="Gopinathan A."/>
        </authorList>
    </citation>
    <scope>NUCLEOTIDE SEQUENCE [LARGE SCALE GENOMIC DNA]</scope>
    <source>
        <strain evidence="9 10">VITHBRA001</strain>
    </source>
</reference>
<feature type="compositionally biased region" description="Low complexity" evidence="5">
    <location>
        <begin position="1198"/>
        <end position="1212"/>
    </location>
</feature>
<feature type="chain" id="PRO_5045799663" evidence="7">
    <location>
        <begin position="27"/>
        <end position="1267"/>
    </location>
</feature>
<dbReference type="GO" id="GO:0016787">
    <property type="term" value="F:hydrolase activity"/>
    <property type="evidence" value="ECO:0007669"/>
    <property type="project" value="UniProtKB-KW"/>
</dbReference>
<feature type="region of interest" description="Disordered" evidence="5">
    <location>
        <begin position="1160"/>
        <end position="1234"/>
    </location>
</feature>
<dbReference type="Pfam" id="PF03425">
    <property type="entry name" value="CBM_11"/>
    <property type="match status" value="1"/>
</dbReference>
<dbReference type="Gene3D" id="3.20.20.80">
    <property type="entry name" value="Glycosidases"/>
    <property type="match status" value="1"/>
</dbReference>
<dbReference type="RefSeq" id="WP_264144756.1">
    <property type="nucleotide sequence ID" value="NZ_JAOYEY010000051.1"/>
</dbReference>
<sequence>MKVTKKVVSILLALTLVFSSFPSVFASTADSDKRKLDLVDSNASEKTKSLFAYLQDVGGKRVLFGHQHATDEGLTITGSGTRVGSTQSEVKNSVGDYPAIFGWDTLSLDGDERPGSSENTNEQNRQNLITSMKAAHDLGGIVALSMHPPNFATGGRYNDTSSKDAVLDILPGGQANAIFNAWLDNLALFAHGLKDDKGELIPVIFRPFHEQNGGWFWWGAQTTTTSQYKELYRYTVEYLRDKKGVTNFLYAFSPNGPFDGNAEDYLKTYPGDDYVDILGLDQYDNQSNPGSDDFINKLVNDLSMISQLAEEKDKISAFTEYGYSPQGMKTTGNGDLEWFTTILNAIKSDPDAKKVSYMQTWANFALGGNLFVPYKGFKNAPEGGRDHELLLDFTKFYQDSYSAFLNEVGDPYRIKNLETVEEKPSMHIVTPTLNSELKTSPAKIRVKVLNDTPEKVVYTVEGTNEEIPMSLDEEGFYYTADWAPPASLNGGTADITVKALLSDRCTILQETSKVIVKVSEIEMKTYTFDENIYGVQNNGAYPAAITTNFEHAQLAGDGKLKIHATGLEQSQTWQEFKMELTDLDDVHLPSVKRVKFDALVPVTAKTTNASLLGVAMLPPDWETKYGESTTSKQFKELDTRTIEGVDYAQFSAVIDLNIPSKSEEATGLALSLIGKELNLDGDIYIDNIQLLSVFAEAPNDPSLVDDFESYLGSDAALATEFVAANGNVSISLDGESKNEGTYGLKYDYTLTPGAYTGVTKTLDNLDWSEYNHLQFWLAPDGQDQKLVIQIQIGGISFEAYPSLASTEAGLVKVPFSQFTPAPWDTANAGKVITKENLKSVSKFSIYINAQEELKNELSSTLYFDDIRVDHDGTGDVPNGGSGPGSMPQKTGTLYDFEEDEQGWSIEQNNANATNVEVTEEAAAKGTKSLTSEFDLEGTEGFEFSKVQSIDLSAVDAISAKVKLSEGTANARLYIKTGSDWAWVDSGVVEVDHSEFKTLTIDLAHVENRNRINAIGVKIEPTSGSNKAKAYIDNIELVGEGAGELKTEAEPDIELKAEFEEVLEAESEMRPKAEPETEDEVEAGQEAELETGSEAEGETGLDAELETEPEVEGETGLEAEFETKSEIKPEAEQSVNGEAVTVKAPNVLTLSEVVGVGNFLDEFCGNPGPQDPDPENPHNPNEDPEIDEDDEPEVDHTGSQPNLNNNNQDSSNQKPVAAVPVSRDDTLDNGNKLPDTSTNQFNWLLLGFITIAGGSLLFFVNRKRGKVS</sequence>
<organism evidence="9 10">
    <name type="scientific">Metabacillus halosaccharovorans</name>
    <dbReference type="NCBI Taxonomy" id="930124"/>
    <lineage>
        <taxon>Bacteria</taxon>
        <taxon>Bacillati</taxon>
        <taxon>Bacillota</taxon>
        <taxon>Bacilli</taxon>
        <taxon>Bacillales</taxon>
        <taxon>Bacillaceae</taxon>
        <taxon>Metabacillus</taxon>
    </lineage>
</organism>
<dbReference type="Pfam" id="PF09212">
    <property type="entry name" value="CBM27"/>
    <property type="match status" value="1"/>
</dbReference>
<keyword evidence="6" id="KW-0472">Membrane</keyword>
<keyword evidence="6" id="KW-0812">Transmembrane</keyword>
<dbReference type="Gene3D" id="2.60.40.10">
    <property type="entry name" value="Immunoglobulins"/>
    <property type="match status" value="1"/>
</dbReference>
<comment type="similarity">
    <text evidence="1 4">Belongs to the glycosyl hydrolase 26 family.</text>
</comment>
<evidence type="ECO:0000256" key="5">
    <source>
        <dbReference type="SAM" id="MobiDB-lite"/>
    </source>
</evidence>
<accession>A0ABT3DNS7</accession>
<dbReference type="Pfam" id="PF21253">
    <property type="entry name" value="Mann_GBD_bact"/>
    <property type="match status" value="1"/>
</dbReference>
<feature type="region of interest" description="Disordered" evidence="5">
    <location>
        <begin position="1063"/>
        <end position="1135"/>
    </location>
</feature>
<evidence type="ECO:0000313" key="9">
    <source>
        <dbReference type="EMBL" id="MCV9888715.1"/>
    </source>
</evidence>
<feature type="active site" description="Proton donor" evidence="4">
    <location>
        <position position="210"/>
    </location>
</feature>
<evidence type="ECO:0000256" key="2">
    <source>
        <dbReference type="ARBA" id="ARBA00022801"/>
    </source>
</evidence>
<feature type="compositionally biased region" description="Acidic residues" evidence="5">
    <location>
        <begin position="1075"/>
        <end position="1119"/>
    </location>
</feature>
<dbReference type="InterPro" id="IPR013783">
    <property type="entry name" value="Ig-like_fold"/>
</dbReference>
<dbReference type="SUPFAM" id="SSF51445">
    <property type="entry name" value="(Trans)glycosidases"/>
    <property type="match status" value="1"/>
</dbReference>
<dbReference type="Gene3D" id="2.60.120.260">
    <property type="entry name" value="Galactose-binding domain-like"/>
    <property type="match status" value="2"/>
</dbReference>
<evidence type="ECO:0000256" key="3">
    <source>
        <dbReference type="ARBA" id="ARBA00023295"/>
    </source>
</evidence>
<protein>
    <submittedName>
        <fullName evidence="9">Glycosyl hydrolase</fullName>
    </submittedName>
</protein>
<dbReference type="EMBL" id="JAOYEY010000051">
    <property type="protein sequence ID" value="MCV9888715.1"/>
    <property type="molecule type" value="Genomic_DNA"/>
</dbReference>
<evidence type="ECO:0000256" key="4">
    <source>
        <dbReference type="PROSITE-ProRule" id="PRU01100"/>
    </source>
</evidence>
<dbReference type="Gene3D" id="2.60.120.430">
    <property type="entry name" value="Galactose-binding lectin"/>
    <property type="match status" value="1"/>
</dbReference>
<feature type="signal peptide" evidence="7">
    <location>
        <begin position="1"/>
        <end position="26"/>
    </location>
</feature>
<dbReference type="InterPro" id="IPR000805">
    <property type="entry name" value="Glyco_hydro_26"/>
</dbReference>
<keyword evidence="2 4" id="KW-0378">Hydrolase</keyword>
<dbReference type="Proteomes" id="UP001526147">
    <property type="component" value="Unassembled WGS sequence"/>
</dbReference>
<gene>
    <name evidence="9" type="ORF">OIH86_23965</name>
</gene>
<feature type="compositionally biased region" description="Acidic residues" evidence="5">
    <location>
        <begin position="1181"/>
        <end position="1192"/>
    </location>
</feature>
<dbReference type="InterPro" id="IPR022790">
    <property type="entry name" value="GH26_dom"/>
</dbReference>
<keyword evidence="6" id="KW-1133">Transmembrane helix</keyword>
<name>A0ABT3DNS7_9BACI</name>
<evidence type="ECO:0000313" key="10">
    <source>
        <dbReference type="Proteomes" id="UP001526147"/>
    </source>
</evidence>
<dbReference type="Pfam" id="PF02156">
    <property type="entry name" value="Glyco_hydro_26"/>
    <property type="match status" value="1"/>
</dbReference>
<dbReference type="PROSITE" id="PS51764">
    <property type="entry name" value="GH26"/>
    <property type="match status" value="1"/>
</dbReference>
<evidence type="ECO:0000256" key="7">
    <source>
        <dbReference type="SAM" id="SignalP"/>
    </source>
</evidence>
<keyword evidence="3 4" id="KW-0326">Glycosidase</keyword>
<evidence type="ECO:0000256" key="1">
    <source>
        <dbReference type="ARBA" id="ARBA00007754"/>
    </source>
</evidence>
<evidence type="ECO:0000256" key="6">
    <source>
        <dbReference type="SAM" id="Phobius"/>
    </source>
</evidence>
<evidence type="ECO:0000259" key="8">
    <source>
        <dbReference type="PROSITE" id="PS51764"/>
    </source>
</evidence>
<dbReference type="InterPro" id="IPR008979">
    <property type="entry name" value="Galactose-bd-like_sf"/>
</dbReference>
<proteinExistence type="inferred from homology"/>
<dbReference type="NCBIfam" id="TIGR01167">
    <property type="entry name" value="LPXTG_anchor"/>
    <property type="match status" value="1"/>
</dbReference>
<dbReference type="InterPro" id="IPR049475">
    <property type="entry name" value="Mann_GBD_bact"/>
</dbReference>
<feature type="compositionally biased region" description="Basic and acidic residues" evidence="5">
    <location>
        <begin position="1120"/>
        <end position="1130"/>
    </location>
</feature>
<dbReference type="InterPro" id="IPR015295">
    <property type="entry name" value="CBM27"/>
</dbReference>
<dbReference type="PRINTS" id="PR00739">
    <property type="entry name" value="GLHYDRLASE26"/>
</dbReference>
<keyword evidence="10" id="KW-1185">Reference proteome</keyword>
<feature type="domain" description="GH26" evidence="8">
    <location>
        <begin position="45"/>
        <end position="406"/>
    </location>
</feature>